<dbReference type="AlphaFoldDB" id="A0A167C1N8"/>
<keyword evidence="3" id="KW-1185">Reference proteome</keyword>
<reference evidence="4" key="2">
    <citation type="submission" date="2018-12" db="EMBL/GenBank/DDBJ databases">
        <title>The complete genome of Metarhizium rileyi, a key fungal pathogen of Lepidoptera.</title>
        <authorList>
            <person name="Binneck E."/>
            <person name="Lastra C.C.L."/>
            <person name="Sosa-Gomez D.R."/>
        </authorList>
    </citation>
    <scope>NUCLEOTIDE SEQUENCE [LARGE SCALE GENOMIC DNA]</scope>
    <source>
        <strain evidence="4">Cep018-CH2</strain>
    </source>
</reference>
<gene>
    <name evidence="2" type="ORF">ED733_001499</name>
    <name evidence="1" type="ORF">NOR_05763</name>
</gene>
<dbReference type="EMBL" id="AZHC01000018">
    <property type="protein sequence ID" value="OAA40675.1"/>
    <property type="molecule type" value="Genomic_DNA"/>
</dbReference>
<evidence type="ECO:0000313" key="4">
    <source>
        <dbReference type="Proteomes" id="UP000317257"/>
    </source>
</evidence>
<evidence type="ECO:0000313" key="2">
    <source>
        <dbReference type="EMBL" id="TWU76156.1"/>
    </source>
</evidence>
<organism evidence="1 3">
    <name type="scientific">Metarhizium rileyi (strain RCEF 4871)</name>
    <name type="common">Nomuraea rileyi</name>
    <dbReference type="NCBI Taxonomy" id="1649241"/>
    <lineage>
        <taxon>Eukaryota</taxon>
        <taxon>Fungi</taxon>
        <taxon>Dikarya</taxon>
        <taxon>Ascomycota</taxon>
        <taxon>Pezizomycotina</taxon>
        <taxon>Sordariomycetes</taxon>
        <taxon>Hypocreomycetidae</taxon>
        <taxon>Hypocreales</taxon>
        <taxon>Clavicipitaceae</taxon>
        <taxon>Metarhizium</taxon>
    </lineage>
</organism>
<dbReference type="Proteomes" id="UP000243498">
    <property type="component" value="Unassembled WGS sequence"/>
</dbReference>
<dbReference type="OMA" id="FEVEWPQ"/>
<protein>
    <submittedName>
        <fullName evidence="1">Uncharacterized protein</fullName>
    </submittedName>
</protein>
<reference evidence="1 3" key="1">
    <citation type="journal article" date="2016" name="Genome Biol. Evol.">
        <title>Divergent and convergent evolution of fungal pathogenicity.</title>
        <authorList>
            <person name="Shang Y."/>
            <person name="Xiao G."/>
            <person name="Zheng P."/>
            <person name="Cen K."/>
            <person name="Zhan S."/>
            <person name="Wang C."/>
        </authorList>
    </citation>
    <scope>NUCLEOTIDE SEQUENCE [LARGE SCALE GENOMIC DNA]</scope>
    <source>
        <strain evidence="1 3">RCEF 4871</strain>
    </source>
</reference>
<dbReference type="OrthoDB" id="5376498at2759"/>
<accession>A0A167C1N8</accession>
<name>A0A167C1N8_METRR</name>
<dbReference type="Proteomes" id="UP000317257">
    <property type="component" value="Unassembled WGS sequence"/>
</dbReference>
<dbReference type="EMBL" id="SBHS01000005">
    <property type="protein sequence ID" value="TWU76156.1"/>
    <property type="molecule type" value="Genomic_DNA"/>
</dbReference>
<accession>A0A5C6GIY2</accession>
<proteinExistence type="predicted"/>
<evidence type="ECO:0000313" key="3">
    <source>
        <dbReference type="Proteomes" id="UP000243498"/>
    </source>
</evidence>
<dbReference type="STRING" id="1081105.A0A167C1N8"/>
<evidence type="ECO:0000313" key="1">
    <source>
        <dbReference type="EMBL" id="OAA40675.1"/>
    </source>
</evidence>
<reference evidence="2" key="3">
    <citation type="journal article" date="2019" name="Microbiol. Resour. Announc.">
        <title>Genome Sequence of Metarhizium rileyi, a Microbial Control Agent for Lepidoptera.</title>
        <authorList>
            <person name="Binneck E."/>
            <person name="Lastra C.C.L."/>
            <person name="Sosa-Gomez D.R."/>
        </authorList>
    </citation>
    <scope>NUCLEOTIDE SEQUENCE</scope>
    <source>
        <strain evidence="2">Cep018-CH2</strain>
    </source>
</reference>
<comment type="caution">
    <text evidence="1">The sequence shown here is derived from an EMBL/GenBank/DDBJ whole genome shotgun (WGS) entry which is preliminary data.</text>
</comment>
<sequence>MTTVGDGHISLRFKHGIHTIYLFADAQAPMSEVTNELIDILRERYPNGLTTTAEPPKTMAIPANPSLAYGVLNVRNNPSKGWKRLKIDQHESDTPTKCGLKNNTTVAFTFTSDAEDDETLFEVEWPKYDDEMYEQAG</sequence>